<dbReference type="Pfam" id="PF02888">
    <property type="entry name" value="CaMBD"/>
    <property type="match status" value="1"/>
</dbReference>
<evidence type="ECO:0000259" key="2">
    <source>
        <dbReference type="Pfam" id="PF02888"/>
    </source>
</evidence>
<reference evidence="4 5" key="1">
    <citation type="submission" date="2018-04" db="EMBL/GenBank/DDBJ databases">
        <title>The genome of golden apple snail Pomacea canaliculata provides insight into stress tolerance and invasive adaptation.</title>
        <authorList>
            <person name="Liu C."/>
            <person name="Liu B."/>
            <person name="Ren Y."/>
            <person name="Zhang Y."/>
            <person name="Wang H."/>
            <person name="Li S."/>
            <person name="Jiang F."/>
            <person name="Yin L."/>
            <person name="Zhang G."/>
            <person name="Qian W."/>
            <person name="Fan W."/>
        </authorList>
    </citation>
    <scope>NUCLEOTIDE SEQUENCE [LARGE SCALE GENOMIC DNA]</scope>
    <source>
        <strain evidence="4">SZHN2017</strain>
        <tissue evidence="4">Muscle</tissue>
    </source>
</reference>
<dbReference type="PRINTS" id="PR00169">
    <property type="entry name" value="KCHANNEL"/>
</dbReference>
<gene>
    <name evidence="4" type="ORF">C0Q70_19639</name>
</gene>
<dbReference type="SUPFAM" id="SSF81324">
    <property type="entry name" value="Voltage-gated potassium channels"/>
    <property type="match status" value="1"/>
</dbReference>
<evidence type="ECO:0000313" key="4">
    <source>
        <dbReference type="EMBL" id="PVD21466.1"/>
    </source>
</evidence>
<dbReference type="AlphaFoldDB" id="A0A2T7NJY3"/>
<evidence type="ECO:0000259" key="3">
    <source>
        <dbReference type="Pfam" id="PF07885"/>
    </source>
</evidence>
<dbReference type="InterPro" id="IPR015449">
    <property type="entry name" value="K_chnl_Ca-activ_SK"/>
</dbReference>
<keyword evidence="1" id="KW-0472">Membrane</keyword>
<proteinExistence type="predicted"/>
<accession>A0A2T7NJY3</accession>
<dbReference type="GO" id="GO:0016020">
    <property type="term" value="C:membrane"/>
    <property type="evidence" value="ECO:0007669"/>
    <property type="project" value="InterPro"/>
</dbReference>
<dbReference type="Pfam" id="PF03530">
    <property type="entry name" value="SK_channel"/>
    <property type="match status" value="1"/>
</dbReference>
<name>A0A2T7NJY3_POMCA</name>
<organism evidence="4 5">
    <name type="scientific">Pomacea canaliculata</name>
    <name type="common">Golden apple snail</name>
    <dbReference type="NCBI Taxonomy" id="400727"/>
    <lineage>
        <taxon>Eukaryota</taxon>
        <taxon>Metazoa</taxon>
        <taxon>Spiralia</taxon>
        <taxon>Lophotrochozoa</taxon>
        <taxon>Mollusca</taxon>
        <taxon>Gastropoda</taxon>
        <taxon>Caenogastropoda</taxon>
        <taxon>Architaenioglossa</taxon>
        <taxon>Ampullarioidea</taxon>
        <taxon>Ampullariidae</taxon>
        <taxon>Pomacea</taxon>
    </lineage>
</organism>
<evidence type="ECO:0000313" key="5">
    <source>
        <dbReference type="Proteomes" id="UP000245119"/>
    </source>
</evidence>
<evidence type="ECO:0008006" key="6">
    <source>
        <dbReference type="Google" id="ProtNLM"/>
    </source>
</evidence>
<dbReference type="InterPro" id="IPR013099">
    <property type="entry name" value="K_chnl_dom"/>
</dbReference>
<dbReference type="EMBL" id="PZQS01000012">
    <property type="protein sequence ID" value="PVD21466.1"/>
    <property type="molecule type" value="Genomic_DNA"/>
</dbReference>
<feature type="transmembrane region" description="Helical" evidence="1">
    <location>
        <begin position="328"/>
        <end position="349"/>
    </location>
</feature>
<comment type="caution">
    <text evidence="4">The sequence shown here is derived from an EMBL/GenBank/DDBJ whole genome shotgun (WGS) entry which is preliminary data.</text>
</comment>
<feature type="transmembrane region" description="Helical" evidence="1">
    <location>
        <begin position="298"/>
        <end position="316"/>
    </location>
</feature>
<keyword evidence="1" id="KW-0812">Transmembrane</keyword>
<keyword evidence="5" id="KW-1185">Reference proteome</keyword>
<feature type="domain" description="Calmodulin-binding" evidence="2">
    <location>
        <begin position="369"/>
        <end position="437"/>
    </location>
</feature>
<feature type="transmembrane region" description="Helical" evidence="1">
    <location>
        <begin position="257"/>
        <end position="277"/>
    </location>
</feature>
<dbReference type="InterPro" id="IPR004178">
    <property type="entry name" value="CaM-bd_dom"/>
</dbReference>
<sequence>MVKKKEDPAIPLVGEHNSHFRRYTDPRRDLAFDNEACQNDWRAQQEVEEDKVPPPIVTSQPRLSVLGGSRPSRWDNISYRLLRRKQLLWRWRLLVDLAVAVAGLGVVVMLAETELYIQGIVSKADPVSWFLRMVVSLSTVVLLLTVVAYNVTSVQMTMVNNSLDDWRLAVTPPFVCNVALELAVCSVHPLPVSLHSGPQPKLESVLSVLMFLRLYLLARFLVVHSRYLTDTATRSLGALNKVRIDALFVFKALMSEWPGSMLLISMVAIFLLSGWSVRTCEAYVALAEHRALNETPAGYIPEAFWFSAITFLTVGYGDVVPRSECGRVAAVATGLLGVGVTALLVAVLATKLQQSRAEKYVHTFISRIDLDKRQKHAAADVIKNVIKLWRMRGVSGLRADRMRVRVHGKLLQAIRNMREAKTAKVNIGEAAVGVIEVNSGVTALARTTELLMVQLDAVREKTDEMENHLFAMDSKLDTIVTAMRQRST</sequence>
<feature type="domain" description="Potassium channel" evidence="3">
    <location>
        <begin position="299"/>
        <end position="353"/>
    </location>
</feature>
<dbReference type="Gene3D" id="1.10.287.70">
    <property type="match status" value="2"/>
</dbReference>
<dbReference type="GO" id="GO:0016286">
    <property type="term" value="F:small conductance calcium-activated potassium channel activity"/>
    <property type="evidence" value="ECO:0007669"/>
    <property type="project" value="InterPro"/>
</dbReference>
<dbReference type="GO" id="GO:0005516">
    <property type="term" value="F:calmodulin binding"/>
    <property type="evidence" value="ECO:0007669"/>
    <property type="project" value="InterPro"/>
</dbReference>
<feature type="transmembrane region" description="Helical" evidence="1">
    <location>
        <begin position="204"/>
        <end position="222"/>
    </location>
</feature>
<dbReference type="OrthoDB" id="73653at2759"/>
<dbReference type="Proteomes" id="UP000245119">
    <property type="component" value="Linkage Group LG12"/>
</dbReference>
<dbReference type="Pfam" id="PF07885">
    <property type="entry name" value="Ion_trans_2"/>
    <property type="match status" value="1"/>
</dbReference>
<feature type="transmembrane region" description="Helical" evidence="1">
    <location>
        <begin position="93"/>
        <end position="117"/>
    </location>
</feature>
<feature type="transmembrane region" description="Helical" evidence="1">
    <location>
        <begin position="129"/>
        <end position="151"/>
    </location>
</feature>
<keyword evidence="1" id="KW-1133">Transmembrane helix</keyword>
<dbReference type="PANTHER" id="PTHR10153">
    <property type="entry name" value="SMALL CONDUCTANCE CALCIUM-ACTIVATED POTASSIUM CHANNEL"/>
    <property type="match status" value="1"/>
</dbReference>
<protein>
    <recommendedName>
        <fullName evidence="6">Calmodulin-binding domain-containing protein</fullName>
    </recommendedName>
</protein>
<evidence type="ECO:0000256" key="1">
    <source>
        <dbReference type="SAM" id="Phobius"/>
    </source>
</evidence>